<feature type="transmembrane region" description="Helical" evidence="1">
    <location>
        <begin position="493"/>
        <end position="514"/>
    </location>
</feature>
<evidence type="ECO:0000313" key="3">
    <source>
        <dbReference type="EMBL" id="MBK1895368.1"/>
    </source>
</evidence>
<comment type="caution">
    <text evidence="3">The sequence shown here is derived from an EMBL/GenBank/DDBJ whole genome shotgun (WGS) entry which is preliminary data.</text>
</comment>
<organism evidence="3 4">
    <name type="scientific">Chryseobacterium paridis</name>
    <dbReference type="NCBI Taxonomy" id="2800328"/>
    <lineage>
        <taxon>Bacteria</taxon>
        <taxon>Pseudomonadati</taxon>
        <taxon>Bacteroidota</taxon>
        <taxon>Flavobacteriia</taxon>
        <taxon>Flavobacteriales</taxon>
        <taxon>Weeksellaceae</taxon>
        <taxon>Chryseobacterium group</taxon>
        <taxon>Chryseobacterium</taxon>
    </lineage>
</organism>
<evidence type="ECO:0000259" key="2">
    <source>
        <dbReference type="Pfam" id="PF19919"/>
    </source>
</evidence>
<name>A0ABS1FSY5_9FLAO</name>
<dbReference type="InterPro" id="IPR045551">
    <property type="entry name" value="bpX3"/>
</dbReference>
<dbReference type="EMBL" id="JAENHK010000005">
    <property type="protein sequence ID" value="MBK1895368.1"/>
    <property type="molecule type" value="Genomic_DNA"/>
</dbReference>
<proteinExistence type="predicted"/>
<dbReference type="RefSeq" id="WP_200244293.1">
    <property type="nucleotide sequence ID" value="NZ_JAENHK010000005.1"/>
</dbReference>
<keyword evidence="1" id="KW-0812">Transmembrane</keyword>
<feature type="transmembrane region" description="Helical" evidence="1">
    <location>
        <begin position="463"/>
        <end position="481"/>
    </location>
</feature>
<gene>
    <name evidence="3" type="ORF">JHL15_06360</name>
</gene>
<protein>
    <submittedName>
        <fullName evidence="3">APC family permease</fullName>
    </submittedName>
</protein>
<sequence length="554" mass="63595">MELRIKPFPKNNYPKKGVLIKSPSPLVWLSEMDQWRIDIDQVETFAIPSNEPNILYGCFIVFSDSAPLEIGKNAYFQCVDGTLFIPENTTFYPRINSEDWNLIDAKFVIMHPEFGLVRLSEEIDWISLLEEPQKAKLSVRKPLSGVYIPKEIKSYTVEIDDDTMMESLQKSQTEEEWMKSLPFDMKKVMAGNKKEIEKYLKYIEKYPDRAIDLGVPLDIMGSSRGDGFGKFKFDNSWLSRLFGGTRRDRKPRDYRWVLFALWIVIIVGRVIIGFSKDKSETETPVSSGNVISKDALKNLDPGKLAFESGLTEIDMKIDSLYNGERKELMKEYAAATSKGTDNKALAEVEKKVEKYRSKESQTRDFLKKIYNKKIAAHIESKSKDYQRKISDSLKRSNPNKPVNQGIVKSVWKKKQVLMEDSLGRLYGTLGNIEPNFSSDNNGNTKKTLDTESSSANKISFSEIIWLVTLIIGSVGLYSYFFRKRSLNIGGNNVPGGIKIFLVIVLVGMLIYLFYPLIEMYGYNWFVWLLVICVVLLVYRLFSEDKTILKSDKNE</sequence>
<feature type="transmembrane region" description="Helical" evidence="1">
    <location>
        <begin position="256"/>
        <end position="274"/>
    </location>
</feature>
<evidence type="ECO:0000313" key="4">
    <source>
        <dbReference type="Proteomes" id="UP000628669"/>
    </source>
</evidence>
<evidence type="ECO:0000256" key="1">
    <source>
        <dbReference type="SAM" id="Phobius"/>
    </source>
</evidence>
<dbReference type="Pfam" id="PF19919">
    <property type="entry name" value="bpX3"/>
    <property type="match status" value="1"/>
</dbReference>
<keyword evidence="1" id="KW-0472">Membrane</keyword>
<keyword evidence="1" id="KW-1133">Transmembrane helix</keyword>
<keyword evidence="4" id="KW-1185">Reference proteome</keyword>
<feature type="domain" description="MoxR-vWA-beta-propeller ternary system" evidence="2">
    <location>
        <begin position="2"/>
        <end position="170"/>
    </location>
</feature>
<dbReference type="Proteomes" id="UP000628669">
    <property type="component" value="Unassembled WGS sequence"/>
</dbReference>
<reference evidence="4" key="1">
    <citation type="submission" date="2021-01" db="EMBL/GenBank/DDBJ databases">
        <title>Genome public.</title>
        <authorList>
            <person name="Liu C."/>
            <person name="Sun Q."/>
        </authorList>
    </citation>
    <scope>NUCLEOTIDE SEQUENCE [LARGE SCALE GENOMIC DNA]</scope>
    <source>
        <strain evidence="4">YIM B02567</strain>
    </source>
</reference>
<feature type="transmembrane region" description="Helical" evidence="1">
    <location>
        <begin position="520"/>
        <end position="541"/>
    </location>
</feature>
<accession>A0ABS1FSY5</accession>